<proteinExistence type="inferred from homology"/>
<keyword evidence="5" id="KW-1185">Reference proteome</keyword>
<protein>
    <recommendedName>
        <fullName evidence="3">Beta-lactamase-related domain-containing protein</fullName>
    </recommendedName>
</protein>
<dbReference type="Pfam" id="PF00144">
    <property type="entry name" value="Beta-lactamase"/>
    <property type="match status" value="1"/>
</dbReference>
<dbReference type="GO" id="GO:0016787">
    <property type="term" value="F:hydrolase activity"/>
    <property type="evidence" value="ECO:0007669"/>
    <property type="project" value="UniProtKB-KW"/>
</dbReference>
<feature type="domain" description="Beta-lactamase-related" evidence="3">
    <location>
        <begin position="8"/>
        <end position="389"/>
    </location>
</feature>
<evidence type="ECO:0000313" key="4">
    <source>
        <dbReference type="EMBL" id="KIM92827.1"/>
    </source>
</evidence>
<dbReference type="SUPFAM" id="SSF56601">
    <property type="entry name" value="beta-lactamase/transpeptidase-like"/>
    <property type="match status" value="1"/>
</dbReference>
<dbReference type="InterPro" id="IPR012338">
    <property type="entry name" value="Beta-lactam/transpept-like"/>
</dbReference>
<keyword evidence="2" id="KW-0378">Hydrolase</keyword>
<dbReference type="InterPro" id="IPR001466">
    <property type="entry name" value="Beta-lactam-related"/>
</dbReference>
<sequence length="405" mass="45000">MASFEEQIQKACDERIIPGVVLLATDAEGKFQYKKAFGPKDPNQPMGLDSTFILASCTKLMTSIAALQCVERGQIGLDDDVSEILPELEKPEILEGYEDGSEKPILKTAREKITLRLLLTHASGIAYDAIHPNLVRWRTLRGQEPGMGSLPMMDRISVPLVFEPGSGWIYGTGLDWAGVLISRLNHTSLEAYMQQHIWNAVGAKDITFHQELKPSVKQNLVKMSMRGNMEKPAFQLAVKSENGVEWTDDLVYDDPTEDEYGGSGAIGSPVEYLKIMHSILANDGRLLKPGTVEDMFKPQLGKESLQALMGFREQPMWIDTFASLPLGTKIDYGLGGLLILNDLKTGLKKGSLTWSGLPNLLWTIDRDSGLALLYASNILPFGDFQSATYQKLFEKEMYDRYTAQS</sequence>
<evidence type="ECO:0000313" key="5">
    <source>
        <dbReference type="Proteomes" id="UP000054321"/>
    </source>
</evidence>
<dbReference type="STRING" id="913774.A0A0C3CT18"/>
<dbReference type="PANTHER" id="PTHR43283:SF17">
    <property type="entry name" value="(LOVD), PUTATIVE (AFU_ORTHOLOGUE AFUA_5G00920)-RELATED"/>
    <property type="match status" value="1"/>
</dbReference>
<dbReference type="InterPro" id="IPR050789">
    <property type="entry name" value="Diverse_Enzym_Activities"/>
</dbReference>
<reference evidence="5" key="2">
    <citation type="submission" date="2015-01" db="EMBL/GenBank/DDBJ databases">
        <title>Evolutionary Origins and Diversification of the Mycorrhizal Mutualists.</title>
        <authorList>
            <consortium name="DOE Joint Genome Institute"/>
            <consortium name="Mycorrhizal Genomics Consortium"/>
            <person name="Kohler A."/>
            <person name="Kuo A."/>
            <person name="Nagy L.G."/>
            <person name="Floudas D."/>
            <person name="Copeland A."/>
            <person name="Barry K.W."/>
            <person name="Cichocki N."/>
            <person name="Veneault-Fourrey C."/>
            <person name="LaButti K."/>
            <person name="Lindquist E.A."/>
            <person name="Lipzen A."/>
            <person name="Lundell T."/>
            <person name="Morin E."/>
            <person name="Murat C."/>
            <person name="Riley R."/>
            <person name="Ohm R."/>
            <person name="Sun H."/>
            <person name="Tunlid A."/>
            <person name="Henrissat B."/>
            <person name="Grigoriev I.V."/>
            <person name="Hibbett D.S."/>
            <person name="Martin F."/>
        </authorList>
    </citation>
    <scope>NUCLEOTIDE SEQUENCE [LARGE SCALE GENOMIC DNA]</scope>
    <source>
        <strain evidence="5">Zn</strain>
    </source>
</reference>
<accession>A0A0C3CT18</accession>
<dbReference type="AlphaFoldDB" id="A0A0C3CT18"/>
<dbReference type="PANTHER" id="PTHR43283">
    <property type="entry name" value="BETA-LACTAMASE-RELATED"/>
    <property type="match status" value="1"/>
</dbReference>
<evidence type="ECO:0000256" key="1">
    <source>
        <dbReference type="ARBA" id="ARBA00009009"/>
    </source>
</evidence>
<evidence type="ECO:0000256" key="2">
    <source>
        <dbReference type="ARBA" id="ARBA00022801"/>
    </source>
</evidence>
<reference evidence="4 5" key="1">
    <citation type="submission" date="2014-04" db="EMBL/GenBank/DDBJ databases">
        <authorList>
            <consortium name="DOE Joint Genome Institute"/>
            <person name="Kuo A."/>
            <person name="Martino E."/>
            <person name="Perotto S."/>
            <person name="Kohler A."/>
            <person name="Nagy L.G."/>
            <person name="Floudas D."/>
            <person name="Copeland A."/>
            <person name="Barry K.W."/>
            <person name="Cichocki N."/>
            <person name="Veneault-Fourrey C."/>
            <person name="LaButti K."/>
            <person name="Lindquist E.A."/>
            <person name="Lipzen A."/>
            <person name="Lundell T."/>
            <person name="Morin E."/>
            <person name="Murat C."/>
            <person name="Sun H."/>
            <person name="Tunlid A."/>
            <person name="Henrissat B."/>
            <person name="Grigoriev I.V."/>
            <person name="Hibbett D.S."/>
            <person name="Martin F."/>
            <person name="Nordberg H.P."/>
            <person name="Cantor M.N."/>
            <person name="Hua S.X."/>
        </authorList>
    </citation>
    <scope>NUCLEOTIDE SEQUENCE [LARGE SCALE GENOMIC DNA]</scope>
    <source>
        <strain evidence="4 5">Zn</strain>
    </source>
</reference>
<name>A0A0C3CT18_OIDMZ</name>
<evidence type="ECO:0000259" key="3">
    <source>
        <dbReference type="Pfam" id="PF00144"/>
    </source>
</evidence>
<dbReference type="Gene3D" id="3.40.710.10">
    <property type="entry name" value="DD-peptidase/beta-lactamase superfamily"/>
    <property type="match status" value="1"/>
</dbReference>
<dbReference type="InParanoid" id="A0A0C3CT18"/>
<dbReference type="HOGENOM" id="CLU_020027_11_1_1"/>
<gene>
    <name evidence="4" type="ORF">OIDMADRAFT_173775</name>
</gene>
<dbReference type="Proteomes" id="UP000054321">
    <property type="component" value="Unassembled WGS sequence"/>
</dbReference>
<dbReference type="EMBL" id="KN832905">
    <property type="protein sequence ID" value="KIM92827.1"/>
    <property type="molecule type" value="Genomic_DNA"/>
</dbReference>
<organism evidence="4 5">
    <name type="scientific">Oidiodendron maius (strain Zn)</name>
    <dbReference type="NCBI Taxonomy" id="913774"/>
    <lineage>
        <taxon>Eukaryota</taxon>
        <taxon>Fungi</taxon>
        <taxon>Dikarya</taxon>
        <taxon>Ascomycota</taxon>
        <taxon>Pezizomycotina</taxon>
        <taxon>Leotiomycetes</taxon>
        <taxon>Leotiomycetes incertae sedis</taxon>
        <taxon>Myxotrichaceae</taxon>
        <taxon>Oidiodendron</taxon>
    </lineage>
</organism>
<comment type="similarity">
    <text evidence="1">Belongs to the class-A beta-lactamase family.</text>
</comment>
<dbReference type="OrthoDB" id="428260at2759"/>